<gene>
    <name evidence="2" type="ORF">BTUL_0115g00110</name>
</gene>
<feature type="coiled-coil region" evidence="1">
    <location>
        <begin position="67"/>
        <end position="94"/>
    </location>
</feature>
<keyword evidence="1" id="KW-0175">Coiled coil</keyword>
<protein>
    <submittedName>
        <fullName evidence="2">Uncharacterized protein</fullName>
    </submittedName>
</protein>
<sequence>MCKKIDDLFDGTITYKEYLDLEDEEFRAACEELGQQISNNVKRVKAKVDRVKEGVRTGCDKVTETTRKTLEKAAEKAQKVAENMEGREQRRERRRITKEEKEAKYLMDIDFWNREIEKGR</sequence>
<evidence type="ECO:0000313" key="3">
    <source>
        <dbReference type="Proteomes" id="UP000297777"/>
    </source>
</evidence>
<evidence type="ECO:0000313" key="2">
    <source>
        <dbReference type="EMBL" id="TGO11192.1"/>
    </source>
</evidence>
<accession>A0A4Z1EK15</accession>
<dbReference type="EMBL" id="PQXH01000115">
    <property type="protein sequence ID" value="TGO11192.1"/>
    <property type="molecule type" value="Genomic_DNA"/>
</dbReference>
<evidence type="ECO:0000256" key="1">
    <source>
        <dbReference type="SAM" id="Coils"/>
    </source>
</evidence>
<name>A0A4Z1EK15_9HELO</name>
<keyword evidence="3" id="KW-1185">Reference proteome</keyword>
<dbReference type="Proteomes" id="UP000297777">
    <property type="component" value="Unassembled WGS sequence"/>
</dbReference>
<organism evidence="2 3">
    <name type="scientific">Botrytis tulipae</name>
    <dbReference type="NCBI Taxonomy" id="87230"/>
    <lineage>
        <taxon>Eukaryota</taxon>
        <taxon>Fungi</taxon>
        <taxon>Dikarya</taxon>
        <taxon>Ascomycota</taxon>
        <taxon>Pezizomycotina</taxon>
        <taxon>Leotiomycetes</taxon>
        <taxon>Helotiales</taxon>
        <taxon>Sclerotiniaceae</taxon>
        <taxon>Botrytis</taxon>
    </lineage>
</organism>
<reference evidence="2 3" key="1">
    <citation type="submission" date="2017-12" db="EMBL/GenBank/DDBJ databases">
        <title>Comparative genomics of Botrytis spp.</title>
        <authorList>
            <person name="Valero-Jimenez C.A."/>
            <person name="Tapia P."/>
            <person name="Veloso J."/>
            <person name="Silva-Moreno E."/>
            <person name="Staats M."/>
            <person name="Valdes J.H."/>
            <person name="Van Kan J.A.L."/>
        </authorList>
    </citation>
    <scope>NUCLEOTIDE SEQUENCE [LARGE SCALE GENOMIC DNA]</scope>
    <source>
        <strain evidence="2 3">Bt9001</strain>
    </source>
</reference>
<proteinExistence type="predicted"/>
<dbReference type="AlphaFoldDB" id="A0A4Z1EK15"/>
<comment type="caution">
    <text evidence="2">The sequence shown here is derived from an EMBL/GenBank/DDBJ whole genome shotgun (WGS) entry which is preliminary data.</text>
</comment>